<dbReference type="SUPFAM" id="SSF55008">
    <property type="entry name" value="HMA, heavy metal-associated domain"/>
    <property type="match status" value="1"/>
</dbReference>
<dbReference type="InterPro" id="IPR036163">
    <property type="entry name" value="HMA_dom_sf"/>
</dbReference>
<dbReference type="GO" id="GO:0046872">
    <property type="term" value="F:metal ion binding"/>
    <property type="evidence" value="ECO:0007669"/>
    <property type="project" value="InterPro"/>
</dbReference>
<dbReference type="PRINTS" id="PR00942">
    <property type="entry name" value="CUATPASEI"/>
</dbReference>
<dbReference type="CDD" id="cd00371">
    <property type="entry name" value="HMA"/>
    <property type="match status" value="1"/>
</dbReference>
<accession>A0AAV7GDF9</accession>
<evidence type="ECO:0000313" key="2">
    <source>
        <dbReference type="EMBL" id="KAH0453423.1"/>
    </source>
</evidence>
<dbReference type="Gene3D" id="3.30.70.100">
    <property type="match status" value="1"/>
</dbReference>
<sequence>MDLNGKGSLLDPLLQSSENVTINMAQAPRRDDFKTRKIKFKIGGISCASCTASIELVVGAKEGVESVMVSPIQGHAVIVYRPEIVNEKFFFGANIDVINYLAITLAPALASTVKLIRLANVSSR</sequence>
<dbReference type="Pfam" id="PF00403">
    <property type="entry name" value="HMA"/>
    <property type="match status" value="1"/>
</dbReference>
<proteinExistence type="predicted"/>
<comment type="caution">
    <text evidence="2">The sequence shown here is derived from an EMBL/GenBank/DDBJ whole genome shotgun (WGS) entry which is preliminary data.</text>
</comment>
<keyword evidence="3" id="KW-1185">Reference proteome</keyword>
<protein>
    <recommendedName>
        <fullName evidence="1">HMA domain-containing protein</fullName>
    </recommendedName>
</protein>
<dbReference type="EMBL" id="JAGFBR010000016">
    <property type="protein sequence ID" value="KAH0453423.1"/>
    <property type="molecule type" value="Genomic_DNA"/>
</dbReference>
<dbReference type="Proteomes" id="UP000775213">
    <property type="component" value="Unassembled WGS sequence"/>
</dbReference>
<reference evidence="2 3" key="1">
    <citation type="journal article" date="2021" name="Hortic Res">
        <title>Chromosome-scale assembly of the Dendrobium chrysotoxum genome enhances the understanding of orchid evolution.</title>
        <authorList>
            <person name="Zhang Y."/>
            <person name="Zhang G.Q."/>
            <person name="Zhang D."/>
            <person name="Liu X.D."/>
            <person name="Xu X.Y."/>
            <person name="Sun W.H."/>
            <person name="Yu X."/>
            <person name="Zhu X."/>
            <person name="Wang Z.W."/>
            <person name="Zhao X."/>
            <person name="Zhong W.Y."/>
            <person name="Chen H."/>
            <person name="Yin W.L."/>
            <person name="Huang T."/>
            <person name="Niu S.C."/>
            <person name="Liu Z.J."/>
        </authorList>
    </citation>
    <scope>NUCLEOTIDE SEQUENCE [LARGE SCALE GENOMIC DNA]</scope>
    <source>
        <strain evidence="2">Lindl</strain>
    </source>
</reference>
<dbReference type="AlphaFoldDB" id="A0AAV7GDF9"/>
<gene>
    <name evidence="2" type="ORF">IEQ34_017747</name>
</gene>
<evidence type="ECO:0000313" key="3">
    <source>
        <dbReference type="Proteomes" id="UP000775213"/>
    </source>
</evidence>
<dbReference type="PROSITE" id="PS50846">
    <property type="entry name" value="HMA_2"/>
    <property type="match status" value="1"/>
</dbReference>
<feature type="domain" description="HMA" evidence="1">
    <location>
        <begin position="36"/>
        <end position="102"/>
    </location>
</feature>
<evidence type="ECO:0000259" key="1">
    <source>
        <dbReference type="PROSITE" id="PS50846"/>
    </source>
</evidence>
<name>A0AAV7GDF9_DENCH</name>
<organism evidence="2 3">
    <name type="scientific">Dendrobium chrysotoxum</name>
    <name type="common">Orchid</name>
    <dbReference type="NCBI Taxonomy" id="161865"/>
    <lineage>
        <taxon>Eukaryota</taxon>
        <taxon>Viridiplantae</taxon>
        <taxon>Streptophyta</taxon>
        <taxon>Embryophyta</taxon>
        <taxon>Tracheophyta</taxon>
        <taxon>Spermatophyta</taxon>
        <taxon>Magnoliopsida</taxon>
        <taxon>Liliopsida</taxon>
        <taxon>Asparagales</taxon>
        <taxon>Orchidaceae</taxon>
        <taxon>Epidendroideae</taxon>
        <taxon>Malaxideae</taxon>
        <taxon>Dendrobiinae</taxon>
        <taxon>Dendrobium</taxon>
    </lineage>
</organism>
<dbReference type="InterPro" id="IPR006121">
    <property type="entry name" value="HMA_dom"/>
</dbReference>